<name>A0A9K3L6B9_9STRA</name>
<comment type="caution">
    <text evidence="4">The sequence shown here is derived from an EMBL/GenBank/DDBJ whole genome shotgun (WGS) entry which is preliminary data.</text>
</comment>
<dbReference type="PANTHER" id="PTHR22889:SF0">
    <property type="entry name" value="WD REPEAT-CONTAINING PROTEIN 89"/>
    <property type="match status" value="1"/>
</dbReference>
<evidence type="ECO:0000313" key="5">
    <source>
        <dbReference type="Proteomes" id="UP000693970"/>
    </source>
</evidence>
<dbReference type="OrthoDB" id="25131at2759"/>
<dbReference type="EMBL" id="JAGRRH010000015">
    <property type="protein sequence ID" value="KAG7356257.1"/>
    <property type="molecule type" value="Genomic_DNA"/>
</dbReference>
<evidence type="ECO:0000256" key="3">
    <source>
        <dbReference type="SAM" id="MobiDB-lite"/>
    </source>
</evidence>
<keyword evidence="2" id="KW-0677">Repeat</keyword>
<keyword evidence="5" id="KW-1185">Reference proteome</keyword>
<protein>
    <submittedName>
        <fullName evidence="4">Anaphase-promoting complex subunit 11 RING-H2 finger-domain containing protein</fullName>
    </submittedName>
</protein>
<dbReference type="Proteomes" id="UP000693970">
    <property type="component" value="Unassembled WGS sequence"/>
</dbReference>
<accession>A0A9K3L6B9</accession>
<dbReference type="PANTHER" id="PTHR22889">
    <property type="entry name" value="WD REPEAT-CONTAINING PROTEIN 89"/>
    <property type="match status" value="1"/>
</dbReference>
<dbReference type="InterPro" id="IPR039328">
    <property type="entry name" value="WDR89"/>
</dbReference>
<evidence type="ECO:0000256" key="2">
    <source>
        <dbReference type="ARBA" id="ARBA00022737"/>
    </source>
</evidence>
<organism evidence="4 5">
    <name type="scientific">Nitzschia inconspicua</name>
    <dbReference type="NCBI Taxonomy" id="303405"/>
    <lineage>
        <taxon>Eukaryota</taxon>
        <taxon>Sar</taxon>
        <taxon>Stramenopiles</taxon>
        <taxon>Ochrophyta</taxon>
        <taxon>Bacillariophyta</taxon>
        <taxon>Bacillariophyceae</taxon>
        <taxon>Bacillariophycidae</taxon>
        <taxon>Bacillariales</taxon>
        <taxon>Bacillariaceae</taxon>
        <taxon>Nitzschia</taxon>
    </lineage>
</organism>
<evidence type="ECO:0000313" key="4">
    <source>
        <dbReference type="EMBL" id="KAG7356257.1"/>
    </source>
</evidence>
<dbReference type="Pfam" id="PF00400">
    <property type="entry name" value="WD40"/>
    <property type="match status" value="1"/>
</dbReference>
<dbReference type="InterPro" id="IPR001680">
    <property type="entry name" value="WD40_rpt"/>
</dbReference>
<gene>
    <name evidence="4" type="ORF">IV203_000943</name>
</gene>
<proteinExistence type="predicted"/>
<dbReference type="AlphaFoldDB" id="A0A9K3L6B9"/>
<dbReference type="SMART" id="SM00320">
    <property type="entry name" value="WD40"/>
    <property type="match status" value="5"/>
</dbReference>
<feature type="region of interest" description="Disordered" evidence="3">
    <location>
        <begin position="390"/>
        <end position="418"/>
    </location>
</feature>
<reference evidence="4" key="2">
    <citation type="submission" date="2021-04" db="EMBL/GenBank/DDBJ databases">
        <authorList>
            <person name="Podell S."/>
        </authorList>
    </citation>
    <scope>NUCLEOTIDE SEQUENCE</scope>
    <source>
        <strain evidence="4">Hildebrandi</strain>
    </source>
</reference>
<evidence type="ECO:0000256" key="1">
    <source>
        <dbReference type="ARBA" id="ARBA00022574"/>
    </source>
</evidence>
<reference evidence="4" key="1">
    <citation type="journal article" date="2021" name="Sci. Rep.">
        <title>Diploid genomic architecture of Nitzschia inconspicua, an elite biomass production diatom.</title>
        <authorList>
            <person name="Oliver A."/>
            <person name="Podell S."/>
            <person name="Pinowska A."/>
            <person name="Traller J.C."/>
            <person name="Smith S.R."/>
            <person name="McClure R."/>
            <person name="Beliaev A."/>
            <person name="Bohutskyi P."/>
            <person name="Hill E.A."/>
            <person name="Rabines A."/>
            <person name="Zheng H."/>
            <person name="Allen L.Z."/>
            <person name="Kuo A."/>
            <person name="Grigoriev I.V."/>
            <person name="Allen A.E."/>
            <person name="Hazlebeck D."/>
            <person name="Allen E.E."/>
        </authorList>
    </citation>
    <scope>NUCLEOTIDE SEQUENCE</scope>
    <source>
        <strain evidence="4">Hildebrandi</strain>
    </source>
</reference>
<sequence length="418" mass="45874">MFRLSPNRTVVTSFNPKTSLSSSSSSLGSEEYYEEGDWVLCVAAQPGSIACALSNGQLQLYDERTMHLVHTYERDNLLTELTFDTFQEHVLAATANDGSLTLFDIRQRNAPPAMEWKNMLRTDEEALTLSVGFDGNIAAVGSSKGKIHFFDVRSNKGILGSYTQAHTDEVTRVRFQSTGGMGTTRTTTSVLVSGSEDGLACVFDTSQPTEESAVTNILPVQAPIRELGFFGPSMEAIYCLTGSESMQLYHKDESICRKDFGLQFRDCLNQELVQNWATAKCGGKTSPISPMEYLVDCHWDTTRQELSLLTGSVKGDAALFLVGDHGVTPQHYLNGGHRGVIRAWHSCSNSAFLTVGEDARMCEWDRTLKSNDATVLAMAGKAPQIIVPSRKRSGEPMQRGAGGGKLRRPRSRLTISPY</sequence>
<keyword evidence="1" id="KW-0853">WD repeat</keyword>